<dbReference type="GO" id="GO:0003677">
    <property type="term" value="F:DNA binding"/>
    <property type="evidence" value="ECO:0007669"/>
    <property type="project" value="TreeGrafter"/>
</dbReference>
<dbReference type="SUPFAM" id="SSF52425">
    <property type="entry name" value="Cryptochrome/photolyase, N-terminal domain"/>
    <property type="match status" value="1"/>
</dbReference>
<comment type="similarity">
    <text evidence="6">Belongs to the DNA photolyase family.</text>
</comment>
<protein>
    <submittedName>
        <fullName evidence="8">Deoxyribodipyrimidine photolyase</fullName>
    </submittedName>
</protein>
<feature type="binding site" evidence="5">
    <location>
        <position position="217"/>
    </location>
    <ligand>
        <name>FAD</name>
        <dbReference type="ChEBI" id="CHEBI:57692"/>
    </ligand>
</feature>
<dbReference type="EMBL" id="PPSL01000004">
    <property type="protein sequence ID" value="PQJ10207.1"/>
    <property type="molecule type" value="Genomic_DNA"/>
</dbReference>
<reference evidence="8 9" key="1">
    <citation type="submission" date="2018-01" db="EMBL/GenBank/DDBJ databases">
        <title>A novel member of the phylum Bacteroidetes isolated from glacier ice.</title>
        <authorList>
            <person name="Liu Q."/>
            <person name="Xin Y.-H."/>
        </authorList>
    </citation>
    <scope>NUCLEOTIDE SEQUENCE [LARGE SCALE GENOMIC DNA]</scope>
    <source>
        <strain evidence="8 9">RB1R16</strain>
    </source>
</reference>
<comment type="caution">
    <text evidence="8">The sequence shown here is derived from an EMBL/GenBank/DDBJ whole genome shotgun (WGS) entry which is preliminary data.</text>
</comment>
<evidence type="ECO:0000256" key="3">
    <source>
        <dbReference type="ARBA" id="ARBA00022827"/>
    </source>
</evidence>
<evidence type="ECO:0000259" key="7">
    <source>
        <dbReference type="PROSITE" id="PS51645"/>
    </source>
</evidence>
<dbReference type="OrthoDB" id="9772484at2"/>
<evidence type="ECO:0000256" key="6">
    <source>
        <dbReference type="RuleBase" id="RU004182"/>
    </source>
</evidence>
<keyword evidence="2 5" id="KW-0285">Flavoprotein</keyword>
<dbReference type="GO" id="GO:0006950">
    <property type="term" value="P:response to stress"/>
    <property type="evidence" value="ECO:0007669"/>
    <property type="project" value="UniProtKB-ARBA"/>
</dbReference>
<dbReference type="InterPro" id="IPR018394">
    <property type="entry name" value="DNA_photolyase_1_CS_C"/>
</dbReference>
<keyword evidence="4 6" id="KW-0157">Chromophore</keyword>
<gene>
    <name evidence="8" type="ORF">CJD36_016065</name>
</gene>
<dbReference type="PANTHER" id="PTHR11455">
    <property type="entry name" value="CRYPTOCHROME"/>
    <property type="match status" value="1"/>
</dbReference>
<dbReference type="PRINTS" id="PR00147">
    <property type="entry name" value="DNAPHOTLYASE"/>
</dbReference>
<dbReference type="GO" id="GO:0006139">
    <property type="term" value="P:nucleobase-containing compound metabolic process"/>
    <property type="evidence" value="ECO:0007669"/>
    <property type="project" value="UniProtKB-ARBA"/>
</dbReference>
<dbReference type="Gene3D" id="1.10.579.10">
    <property type="entry name" value="DNA Cyclobutane Dipyrimidine Photolyase, subunit A, domain 3"/>
    <property type="match status" value="1"/>
</dbReference>
<dbReference type="InterPro" id="IPR014729">
    <property type="entry name" value="Rossmann-like_a/b/a_fold"/>
</dbReference>
<sequence length="479" mass="55851">MLKQAVNIVWYKRDLRFTDHEPLFNAAKTGIPILLIYCFEPSLMAYPDCDVRHMRFVWQSLQEMQERLDGVNGRLYIFHNEAVNIFEELSGLFHINGVYSSVETGNALSFKRDKHVALFLKEHNILWHEYQTSGVIRRLPNRATWAKKWADKMTSQPSIVDESLLKFAVMNIVDYEVMAGDALPETITTPDKNFQPGGESWAWKYLDTFVKDRAENYSRHISKPQLSRRSCSRLSPYLAWGNISMRMVYQYTMQHHDASKHKRALSNFESRLYWHCHFIQKFESNCSIEFKNINASSAAITKAKNEDYIAAWETGCTGYPIVDACMRCVVATGFINFRMRAMVVSFFVFNLWQDWRDAAHFLARQFLDYEPGIHYPQLQMQAGTTIHNTIRMYNPVKNSREHDAEGIFIKNWLPELKDVPADLIHEPWLLTPIEQQLYHCEIGVDYQAPLVPLNDSRKHASDIVYNNRKVAKTSLKNKV</sequence>
<organism evidence="8 9">
    <name type="scientific">Flavipsychrobacter stenotrophus</name>
    <dbReference type="NCBI Taxonomy" id="2077091"/>
    <lineage>
        <taxon>Bacteria</taxon>
        <taxon>Pseudomonadati</taxon>
        <taxon>Bacteroidota</taxon>
        <taxon>Chitinophagia</taxon>
        <taxon>Chitinophagales</taxon>
        <taxon>Chitinophagaceae</taxon>
        <taxon>Flavipsychrobacter</taxon>
    </lineage>
</organism>
<dbReference type="Gene3D" id="3.40.50.620">
    <property type="entry name" value="HUPs"/>
    <property type="match status" value="1"/>
</dbReference>
<dbReference type="Proteomes" id="UP000239872">
    <property type="component" value="Unassembled WGS sequence"/>
</dbReference>
<dbReference type="GO" id="GO:0071949">
    <property type="term" value="F:FAD binding"/>
    <property type="evidence" value="ECO:0007669"/>
    <property type="project" value="TreeGrafter"/>
</dbReference>
<comment type="cofactor">
    <cofactor evidence="5">
        <name>FAD</name>
        <dbReference type="ChEBI" id="CHEBI:57692"/>
    </cofactor>
    <text evidence="5">Binds 1 FAD per subunit.</text>
</comment>
<dbReference type="InterPro" id="IPR005101">
    <property type="entry name" value="Cryptochr/Photolyase_FAD-bd"/>
</dbReference>
<evidence type="ECO:0000256" key="4">
    <source>
        <dbReference type="ARBA" id="ARBA00022991"/>
    </source>
</evidence>
<keyword evidence="8" id="KW-0456">Lyase</keyword>
<keyword evidence="3 5" id="KW-0274">FAD</keyword>
<dbReference type="Pfam" id="PF00875">
    <property type="entry name" value="DNA_photolyase"/>
    <property type="match status" value="1"/>
</dbReference>
<dbReference type="AlphaFoldDB" id="A0A2S7SUA2"/>
<dbReference type="PANTHER" id="PTHR11455:SF9">
    <property type="entry name" value="CRYPTOCHROME CIRCADIAN CLOCK 5 ISOFORM X1"/>
    <property type="match status" value="1"/>
</dbReference>
<proteinExistence type="inferred from homology"/>
<keyword evidence="9" id="KW-1185">Reference proteome</keyword>
<dbReference type="SUPFAM" id="SSF48173">
    <property type="entry name" value="Cryptochrome/photolyase FAD-binding domain"/>
    <property type="match status" value="1"/>
</dbReference>
<dbReference type="PROSITE" id="PS00394">
    <property type="entry name" value="DNA_PHOTOLYASES_1_1"/>
    <property type="match status" value="1"/>
</dbReference>
<dbReference type="InterPro" id="IPR036134">
    <property type="entry name" value="Crypto/Photolyase_FAD-like_sf"/>
</dbReference>
<dbReference type="InterPro" id="IPR002081">
    <property type="entry name" value="Cryptochrome/DNA_photolyase_1"/>
</dbReference>
<dbReference type="InterPro" id="IPR006050">
    <property type="entry name" value="DNA_photolyase_N"/>
</dbReference>
<dbReference type="GO" id="GO:0009416">
    <property type="term" value="P:response to light stimulus"/>
    <property type="evidence" value="ECO:0007669"/>
    <property type="project" value="TreeGrafter"/>
</dbReference>
<evidence type="ECO:0000256" key="2">
    <source>
        <dbReference type="ARBA" id="ARBA00022630"/>
    </source>
</evidence>
<accession>A0A2S7SUA2</accession>
<dbReference type="InterPro" id="IPR036155">
    <property type="entry name" value="Crypto/Photolyase_N_sf"/>
</dbReference>
<comment type="cofactor">
    <cofactor evidence="1">
        <name>(6R)-5,10-methylene-5,6,7,8-tetrahydrofolate</name>
        <dbReference type="ChEBI" id="CHEBI:15636"/>
    </cofactor>
</comment>
<dbReference type="PROSITE" id="PS51645">
    <property type="entry name" value="PHR_CRY_ALPHA_BETA"/>
    <property type="match status" value="1"/>
</dbReference>
<name>A0A2S7SUA2_9BACT</name>
<dbReference type="Pfam" id="PF03441">
    <property type="entry name" value="FAD_binding_7"/>
    <property type="match status" value="1"/>
</dbReference>
<dbReference type="GO" id="GO:0003904">
    <property type="term" value="F:deoxyribodipyrimidine photo-lyase activity"/>
    <property type="evidence" value="ECO:0007669"/>
    <property type="project" value="TreeGrafter"/>
</dbReference>
<feature type="domain" description="Photolyase/cryptochrome alpha/beta" evidence="7">
    <location>
        <begin position="5"/>
        <end position="135"/>
    </location>
</feature>
<evidence type="ECO:0000313" key="8">
    <source>
        <dbReference type="EMBL" id="PQJ10207.1"/>
    </source>
</evidence>
<evidence type="ECO:0000256" key="1">
    <source>
        <dbReference type="ARBA" id="ARBA00001932"/>
    </source>
</evidence>
<dbReference type="Gene3D" id="1.25.40.80">
    <property type="match status" value="1"/>
</dbReference>
<evidence type="ECO:0000313" key="9">
    <source>
        <dbReference type="Proteomes" id="UP000239872"/>
    </source>
</evidence>
<feature type="binding site" evidence="5">
    <location>
        <position position="268"/>
    </location>
    <ligand>
        <name>FAD</name>
        <dbReference type="ChEBI" id="CHEBI:57692"/>
    </ligand>
</feature>
<evidence type="ECO:0000256" key="5">
    <source>
        <dbReference type="PIRSR" id="PIRSR602081-1"/>
    </source>
</evidence>